<feature type="compositionally biased region" description="Polar residues" evidence="1">
    <location>
        <begin position="101"/>
        <end position="119"/>
    </location>
</feature>
<keyword evidence="3" id="KW-1185">Reference proteome</keyword>
<protein>
    <submittedName>
        <fullName evidence="2">Uncharacterized protein</fullName>
    </submittedName>
</protein>
<feature type="compositionally biased region" description="Low complexity" evidence="1">
    <location>
        <begin position="137"/>
        <end position="153"/>
    </location>
</feature>
<feature type="region of interest" description="Disordered" evidence="1">
    <location>
        <begin position="97"/>
        <end position="197"/>
    </location>
</feature>
<evidence type="ECO:0000256" key="1">
    <source>
        <dbReference type="SAM" id="MobiDB-lite"/>
    </source>
</evidence>
<feature type="compositionally biased region" description="Basic and acidic residues" evidence="1">
    <location>
        <begin position="124"/>
        <end position="133"/>
    </location>
</feature>
<dbReference type="PANTHER" id="PTHR33318:SF4">
    <property type="entry name" value="OS04G0511700 PROTEIN"/>
    <property type="match status" value="1"/>
</dbReference>
<sequence>MGCFSACFGSSKDRRRRCRKQQHKKHNQAQPPYQRNADHDLEQPSNLPVEQNPISEKQPVVINTAAEEIQEEQPQWQSSPVGLRKKVTFDSKVKAYEPVSVQESIEFQNASAPKKQVSNEIGDDQNKYTKPDQSDNSSEASSLTPSSSSSYPSNHRYQNCRDSDDDEFDSDDQTDSDSEAGDEGDGELDDCDDDIYDKPATRLASAAANGDACFPELGIEKAGQNVRDRSAYVHPVLNPVENLTQWKAAKSKKSAPPLPSPPQLNHQPSDKENDQEPSFKVKSKKTMNPEQVVAVDASLSNWLSSSSSSSSDCCSKTPNKQPTIATTSSTTPPQVKSPGSWAGSASPKSFEDRPILGALTVEEIRQMSASNSPIRKSPGHSPDDKFIIGSVGSYWRSESDCSQPGKEKKKKEVSSSASPASSFKGIPNTTSKYREDKRVKWHSTPFETRLERALNGTQS</sequence>
<feature type="region of interest" description="Disordered" evidence="1">
    <location>
        <begin position="1"/>
        <end position="83"/>
    </location>
</feature>
<name>A0AAV0HKM3_9ROSI</name>
<feature type="compositionally biased region" description="Low complexity" evidence="1">
    <location>
        <begin position="298"/>
        <end position="315"/>
    </location>
</feature>
<dbReference type="EMBL" id="CAMGYJ010000002">
    <property type="protein sequence ID" value="CAI0385846.1"/>
    <property type="molecule type" value="Genomic_DNA"/>
</dbReference>
<accession>A0AAV0HKM3</accession>
<proteinExistence type="predicted"/>
<dbReference type="PANTHER" id="PTHR33318">
    <property type="entry name" value="ASPARTYL/GLUTAMYL-TRNA(ASN/GLN) AMIDOTRANSFERASE SUBUNIT"/>
    <property type="match status" value="1"/>
</dbReference>
<dbReference type="GO" id="GO:0007142">
    <property type="term" value="P:male meiosis II"/>
    <property type="evidence" value="ECO:0007669"/>
    <property type="project" value="InterPro"/>
</dbReference>
<dbReference type="InterPro" id="IPR039300">
    <property type="entry name" value="JASON"/>
</dbReference>
<feature type="region of interest" description="Disordered" evidence="1">
    <location>
        <begin position="244"/>
        <end position="445"/>
    </location>
</feature>
<feature type="compositionally biased region" description="Basic and acidic residues" evidence="1">
    <location>
        <begin position="268"/>
        <end position="279"/>
    </location>
</feature>
<gene>
    <name evidence="2" type="ORF">LITE_LOCUS4934</name>
</gene>
<evidence type="ECO:0000313" key="3">
    <source>
        <dbReference type="Proteomes" id="UP001154282"/>
    </source>
</evidence>
<dbReference type="Proteomes" id="UP001154282">
    <property type="component" value="Unassembled WGS sequence"/>
</dbReference>
<dbReference type="AlphaFoldDB" id="A0AAV0HKM3"/>
<feature type="compositionally biased region" description="Polar residues" evidence="1">
    <location>
        <begin position="43"/>
        <end position="55"/>
    </location>
</feature>
<comment type="caution">
    <text evidence="2">The sequence shown here is derived from an EMBL/GenBank/DDBJ whole genome shotgun (WGS) entry which is preliminary data.</text>
</comment>
<feature type="compositionally biased region" description="Acidic residues" evidence="1">
    <location>
        <begin position="163"/>
        <end position="195"/>
    </location>
</feature>
<feature type="compositionally biased region" description="Low complexity" evidence="1">
    <location>
        <begin position="414"/>
        <end position="425"/>
    </location>
</feature>
<organism evidence="2 3">
    <name type="scientific">Linum tenue</name>
    <dbReference type="NCBI Taxonomy" id="586396"/>
    <lineage>
        <taxon>Eukaryota</taxon>
        <taxon>Viridiplantae</taxon>
        <taxon>Streptophyta</taxon>
        <taxon>Embryophyta</taxon>
        <taxon>Tracheophyta</taxon>
        <taxon>Spermatophyta</taxon>
        <taxon>Magnoliopsida</taxon>
        <taxon>eudicotyledons</taxon>
        <taxon>Gunneridae</taxon>
        <taxon>Pentapetalae</taxon>
        <taxon>rosids</taxon>
        <taxon>fabids</taxon>
        <taxon>Malpighiales</taxon>
        <taxon>Linaceae</taxon>
        <taxon>Linum</taxon>
    </lineage>
</organism>
<evidence type="ECO:0000313" key="2">
    <source>
        <dbReference type="EMBL" id="CAI0385846.1"/>
    </source>
</evidence>
<reference evidence="2" key="1">
    <citation type="submission" date="2022-08" db="EMBL/GenBank/DDBJ databases">
        <authorList>
            <person name="Gutierrez-Valencia J."/>
        </authorList>
    </citation>
    <scope>NUCLEOTIDE SEQUENCE</scope>
</reference>
<feature type="compositionally biased region" description="Polar residues" evidence="1">
    <location>
        <begin position="316"/>
        <end position="325"/>
    </location>
</feature>
<feature type="compositionally biased region" description="Basic residues" evidence="1">
    <location>
        <begin position="13"/>
        <end position="27"/>
    </location>
</feature>